<evidence type="ECO:0000313" key="3">
    <source>
        <dbReference type="Proteomes" id="UP000005640"/>
    </source>
</evidence>
<evidence type="ECO:0000313" key="2">
    <source>
        <dbReference type="Ensembl" id="ENSP00000500822.1"/>
    </source>
</evidence>
<dbReference type="OrthoDB" id="6071166at2759"/>
<sequence>MILIPRMLLVLFLLLPILSSAKAQVNPAICRYPLGMSGGQIPDEDITASSQ</sequence>
<dbReference type="OMA" id="KWLRWKN"/>
<dbReference type="Ensembl" id="ENST00000671979.1">
    <property type="protein sequence ID" value="ENSP00000500822.1"/>
    <property type="gene ID" value="ENSG00000162733.20"/>
</dbReference>
<reference evidence="2 3" key="3">
    <citation type="journal article" date="2006" name="Nature">
        <title>The DNA sequence and biological annotation of human chromosome 1.</title>
        <authorList>
            <person name="Gregory S.G."/>
            <person name="Barlow K.F."/>
            <person name="McLay K.E."/>
            <person name="Kaul R."/>
            <person name="Swarbreck D."/>
            <person name="Dunham A."/>
            <person name="Scott C.E."/>
            <person name="Howe K.L."/>
            <person name="Woodfine K."/>
            <person name="Spencer C.C."/>
            <person name="Jones M.C."/>
            <person name="Gillson C."/>
            <person name="Searle S."/>
            <person name="Zhou Y."/>
            <person name="Kokocinski F."/>
            <person name="McDonald L."/>
            <person name="Evans R."/>
            <person name="Phillips K."/>
            <person name="Atkinson A."/>
            <person name="Cooper R."/>
            <person name="Jones C."/>
            <person name="Hall R.E."/>
            <person name="Andrews T.D."/>
            <person name="Lloyd C."/>
            <person name="Ainscough R."/>
            <person name="Almeida J.P."/>
            <person name="Ambrose K.D."/>
            <person name="Anderson F."/>
            <person name="Andrew R.W."/>
            <person name="Ashwell R.I."/>
            <person name="Aubin K."/>
            <person name="Babbage A.K."/>
            <person name="Bagguley C.L."/>
            <person name="Bailey J."/>
            <person name="Beasley H."/>
            <person name="Bethel G."/>
            <person name="Bird C.P."/>
            <person name="Bray-Allen S."/>
            <person name="Brown J.Y."/>
            <person name="Brown A.J."/>
            <person name="Buckley D."/>
            <person name="Burton J."/>
            <person name="Bye J."/>
            <person name="Carder C."/>
            <person name="Chapman J.C."/>
            <person name="Clark S.Y."/>
            <person name="Clarke G."/>
            <person name="Clee C."/>
            <person name="Cobley V."/>
            <person name="Collier R.E."/>
            <person name="Corby N."/>
            <person name="Coville G.J."/>
            <person name="Davies J."/>
            <person name="Deadman R."/>
            <person name="Dunn M."/>
            <person name="Earthrowl M."/>
            <person name="Ellington A.G."/>
            <person name="Errington H."/>
            <person name="Frankish A."/>
            <person name="Frankland J."/>
            <person name="French L."/>
            <person name="Garner P."/>
            <person name="Garnett J."/>
            <person name="Gay L."/>
            <person name="Ghori M.R."/>
            <person name="Gibson R."/>
            <person name="Gilby L.M."/>
            <person name="Gillett W."/>
            <person name="Glithero R.J."/>
            <person name="Grafham D.V."/>
            <person name="Griffiths C."/>
            <person name="Griffiths-Jones S."/>
            <person name="Grocock R."/>
            <person name="Hammond S."/>
            <person name="Harrison E.S."/>
            <person name="Hart E."/>
            <person name="Haugen E."/>
            <person name="Heath P.D."/>
            <person name="Holmes S."/>
            <person name="Holt K."/>
            <person name="Howden P.J."/>
            <person name="Hunt A.R."/>
            <person name="Hunt S.E."/>
            <person name="Hunter G."/>
            <person name="Isherwood J."/>
            <person name="James R."/>
            <person name="Johnson C."/>
            <person name="Johnson D."/>
            <person name="Joy A."/>
            <person name="Kay M."/>
            <person name="Kershaw J.K."/>
            <person name="Kibukawa M."/>
            <person name="Kimberley A.M."/>
            <person name="King A."/>
            <person name="Knights A.J."/>
            <person name="Lad H."/>
            <person name="Laird G."/>
            <person name="Lawlor S."/>
            <person name="Leongamornlert D.A."/>
            <person name="Lloyd D.M."/>
            <person name="Loveland J."/>
            <person name="Lovell J."/>
            <person name="Lush M.J."/>
            <person name="Lyne R."/>
            <person name="Martin S."/>
            <person name="Mashreghi-Mohammadi M."/>
            <person name="Matthews L."/>
            <person name="Matthews N.S."/>
            <person name="McLaren S."/>
            <person name="Milne S."/>
            <person name="Mistry S."/>
            <person name="Moore M.J."/>
            <person name="Nickerson T."/>
            <person name="O'Dell C.N."/>
            <person name="Oliver K."/>
            <person name="Palmeiri A."/>
            <person name="Palmer S.A."/>
            <person name="Parker A."/>
            <person name="Patel D."/>
            <person name="Pearce A.V."/>
            <person name="Peck A.I."/>
            <person name="Pelan S."/>
            <person name="Phelps K."/>
            <person name="Phillimore B.J."/>
            <person name="Plumb R."/>
            <person name="Rajan J."/>
            <person name="Raymond C."/>
            <person name="Rouse G."/>
            <person name="Saenphimmachak C."/>
            <person name="Sehra H.K."/>
            <person name="Sheridan E."/>
            <person name="Shownkeen R."/>
            <person name="Sims S."/>
            <person name="Skuce C.D."/>
            <person name="Smith M."/>
            <person name="Steward C."/>
            <person name="Subramanian S."/>
            <person name="Sycamore N."/>
            <person name="Tracey A."/>
            <person name="Tromans A."/>
            <person name="Van Helmond Z."/>
            <person name="Wall M."/>
            <person name="Wallis J.M."/>
            <person name="White S."/>
            <person name="Whitehead S.L."/>
            <person name="Wilkinson J.E."/>
            <person name="Willey D.L."/>
            <person name="Williams H."/>
            <person name="Wilming L."/>
            <person name="Wray P.W."/>
            <person name="Wu Z."/>
            <person name="Coulson A."/>
            <person name="Vaudin M."/>
            <person name="Sulston J.E."/>
            <person name="Durbin R."/>
            <person name="Hubbard T."/>
            <person name="Wooster R."/>
            <person name="Dunham I."/>
            <person name="Carter N.P."/>
            <person name="McVean G."/>
            <person name="Ross M.T."/>
            <person name="Harrow J."/>
            <person name="Olson M.V."/>
            <person name="Beck S."/>
            <person name="Rogers J."/>
            <person name="Bentley D.R."/>
            <person name="Banerjee R."/>
            <person name="Bryant S.P."/>
            <person name="Burford D.C."/>
            <person name="Burrill W.D."/>
            <person name="Clegg S.M."/>
            <person name="Dhami P."/>
            <person name="Dovey O."/>
            <person name="Faulkner L.M."/>
            <person name="Gribble S.M."/>
            <person name="Langford C.F."/>
            <person name="Pandian R.D."/>
            <person name="Porter K.M."/>
            <person name="Prigmore E."/>
        </authorList>
    </citation>
    <scope>NUCLEOTIDE SEQUENCE [LARGE SCALE GENOMIC DNA]</scope>
</reference>
<dbReference type="GeneTree" id="ENSGT00940000154842"/>
<evidence type="ECO:0000256" key="1">
    <source>
        <dbReference type="SAM" id="SignalP"/>
    </source>
</evidence>
<dbReference type="Proteomes" id="UP000005640">
    <property type="component" value="Chromosome 1"/>
</dbReference>
<reference evidence="2 3" key="2">
    <citation type="journal article" date="2004" name="Nature">
        <title>Finishing the euchromatic sequence of the human genome.</title>
        <authorList>
            <consortium name="International Human Genome Sequencing Consortium"/>
        </authorList>
    </citation>
    <scope>NUCLEOTIDE SEQUENCE [LARGE SCALE GENOMIC DNA]</scope>
</reference>
<dbReference type="EMBL" id="AL445197">
    <property type="status" value="NOT_ANNOTATED_CDS"/>
    <property type="molecule type" value="Genomic_DNA"/>
</dbReference>
<feature type="non-terminal residue" evidence="2">
    <location>
        <position position="51"/>
    </location>
</feature>
<dbReference type="Bgee" id="ENSG00000162733">
    <property type="expression patterns" value="Expressed in cauda epididymis and 199 other cell types or tissues"/>
</dbReference>
<dbReference type="HGNC" id="HGNC:2731">
    <property type="gene designation" value="DDR2"/>
</dbReference>
<dbReference type="SMR" id="A0A5F9ZI27"/>
<reference evidence="2" key="5">
    <citation type="submission" date="2025-09" db="UniProtKB">
        <authorList>
            <consortium name="Ensembl"/>
        </authorList>
    </citation>
    <scope>IDENTIFICATION</scope>
</reference>
<dbReference type="Ensembl" id="ENST00000671979.1">
    <property type="protein sequence ID" value="ENSP00000500822.1"/>
    <property type="gene ID" value="ENSG00000162733.19"/>
</dbReference>
<name>A0A5F9ZI27_HUMAN</name>
<feature type="chain" id="PRO_5023805558" evidence="1">
    <location>
        <begin position="24"/>
        <end position="51"/>
    </location>
</feature>
<accession>A0A5F9ZI27</accession>
<organism evidence="2 3">
    <name type="scientific">Homo sapiens</name>
    <name type="common">Human</name>
    <dbReference type="NCBI Taxonomy" id="9606"/>
    <lineage>
        <taxon>Eukaryota</taxon>
        <taxon>Metazoa</taxon>
        <taxon>Chordata</taxon>
        <taxon>Craniata</taxon>
        <taxon>Vertebrata</taxon>
        <taxon>Euteleostomi</taxon>
        <taxon>Mammalia</taxon>
        <taxon>Eutheria</taxon>
        <taxon>Euarchontoglires</taxon>
        <taxon>Primates</taxon>
        <taxon>Haplorrhini</taxon>
        <taxon>Catarrhini</taxon>
        <taxon>Hominidae</taxon>
        <taxon>Homo</taxon>
    </lineage>
</organism>
<dbReference type="VEuPathDB" id="HostDB:ENSG00000162733"/>
<dbReference type="Gene3D" id="2.60.120.260">
    <property type="entry name" value="Galactose-binding domain-like"/>
    <property type="match status" value="1"/>
</dbReference>
<reference evidence="2 3" key="1">
    <citation type="journal article" date="2001" name="Nature">
        <title>Initial sequencing and analysis of the human genome.</title>
        <authorList>
            <consortium name="International Human Genome Sequencing Consortium"/>
            <person name="Lander E.S."/>
            <person name="Linton L.M."/>
            <person name="Birren B."/>
            <person name="Nusbaum C."/>
            <person name="Zody M.C."/>
            <person name="Baldwin J."/>
            <person name="Devon K."/>
            <person name="Dewar K."/>
            <person name="Doyle M."/>
            <person name="FitzHugh W."/>
            <person name="Funke R."/>
            <person name="Gage D."/>
            <person name="Harris K."/>
            <person name="Heaford A."/>
            <person name="Howland J."/>
            <person name="Kann L."/>
            <person name="Lehoczky J."/>
            <person name="LeVine R."/>
            <person name="McEwan P."/>
            <person name="McKernan K."/>
            <person name="Meldrim J."/>
            <person name="Mesirov J.P."/>
            <person name="Miranda C."/>
            <person name="Morris W."/>
            <person name="Naylor J."/>
            <person name="Raymond C."/>
            <person name="Rosetti M."/>
            <person name="Santos R."/>
            <person name="Sheridan A."/>
            <person name="Sougnez C."/>
            <person name="Stange-Thomann N."/>
            <person name="Stojanovic N."/>
            <person name="Subramanian A."/>
            <person name="Wyman D."/>
            <person name="Rogers J."/>
            <person name="Sulston J."/>
            <person name="Ainscough R."/>
            <person name="Beck S."/>
            <person name="Bentley D."/>
            <person name="Burton J."/>
            <person name="Clee C."/>
            <person name="Carter N."/>
            <person name="Coulson A."/>
            <person name="Deadman R."/>
            <person name="Deloukas P."/>
            <person name="Dunham A."/>
            <person name="Dunham I."/>
            <person name="Durbin R."/>
            <person name="French L."/>
            <person name="Grafham D."/>
            <person name="Gregory S."/>
            <person name="Hubbard T."/>
            <person name="Humphray S."/>
            <person name="Hunt A."/>
            <person name="Jones M."/>
            <person name="Lloyd C."/>
            <person name="McMurray A."/>
            <person name="Matthews L."/>
            <person name="Mercer S."/>
            <person name="Milne S."/>
            <person name="Mullikin J.C."/>
            <person name="Mungall A."/>
            <person name="Plumb R."/>
            <person name="Ross M."/>
            <person name="Shownkeen R."/>
            <person name="Sims S."/>
            <person name="Waterston R.H."/>
            <person name="Wilson R.K."/>
            <person name="Hillier L.W."/>
            <person name="McPherson J.D."/>
            <person name="Marra M.A."/>
            <person name="Mardis E.R."/>
            <person name="Fulton L.A."/>
            <person name="Chinwalla A.T."/>
            <person name="Pepin K.H."/>
            <person name="Gish W.R."/>
            <person name="Chissoe S.L."/>
            <person name="Wendl M.C."/>
            <person name="Delehaunty K.D."/>
            <person name="Miner T.L."/>
            <person name="Delehaunty A."/>
            <person name="Kramer J.B."/>
            <person name="Cook L.L."/>
            <person name="Fulton R.S."/>
            <person name="Johnson D.L."/>
            <person name="Minx P.J."/>
            <person name="Clifton S.W."/>
            <person name="Hawkins T."/>
            <person name="Branscomb E."/>
            <person name="Predki P."/>
            <person name="Richardson P."/>
            <person name="Wenning S."/>
            <person name="Slezak T."/>
            <person name="Doggett N."/>
            <person name="Cheng J.F."/>
            <person name="Olsen A."/>
            <person name="Lucas S."/>
            <person name="Elkin C."/>
            <person name="Uberbacher E."/>
            <person name="Frazier M."/>
            <person name="Gibbs R.A."/>
            <person name="Muzny D.M."/>
            <person name="Scherer S.E."/>
            <person name="Bouck J.B."/>
            <person name="Sodergren E.J."/>
            <person name="Worley K.C."/>
            <person name="Rives C.M."/>
            <person name="Gorrell J.H."/>
            <person name="Metzker M.L."/>
            <person name="Naylor S.L."/>
            <person name="Kucherlapati R.S."/>
            <person name="Nelson D.L."/>
            <person name="Weinstock G.M."/>
            <person name="Sakaki Y."/>
            <person name="Fujiyama A."/>
            <person name="Hattori M."/>
            <person name="Yada T."/>
            <person name="Toyoda A."/>
            <person name="Itoh T."/>
            <person name="Kawagoe C."/>
            <person name="Watanabe H."/>
            <person name="Totoki Y."/>
            <person name="Taylor T."/>
            <person name="Weissenbach J."/>
            <person name="Heilig R."/>
            <person name="Saurin W."/>
            <person name="Artiguenave F."/>
            <person name="Brottier P."/>
            <person name="Bruls T."/>
            <person name="Pelletier E."/>
            <person name="Robert C."/>
            <person name="Wincker P."/>
            <person name="Smith D.R."/>
            <person name="Doucette-Stamm L."/>
            <person name="Rubenfield M."/>
            <person name="Weinstock K."/>
            <person name="Lee H.M."/>
            <person name="Dubois J."/>
            <person name="Rosenthal A."/>
            <person name="Platzer M."/>
            <person name="Nyakatura G."/>
            <person name="Taudien S."/>
            <person name="Rump A."/>
            <person name="Yang H."/>
            <person name="Yu J."/>
            <person name="Wang J."/>
            <person name="Huang G."/>
            <person name="Gu J."/>
            <person name="Hood L."/>
            <person name="Rowen L."/>
            <person name="Madan A."/>
            <person name="Qin S."/>
            <person name="Davis R.W."/>
            <person name="Federspiel N.A."/>
            <person name="Abola A.P."/>
            <person name="Proctor M.J."/>
            <person name="Myers R.M."/>
            <person name="Schmutz J."/>
            <person name="Dickson M."/>
            <person name="Grimwood J."/>
            <person name="Cox D.R."/>
            <person name="Olson M.V."/>
            <person name="Kaul R."/>
            <person name="Raymond C."/>
            <person name="Shimizu N."/>
            <person name="Kawasaki K."/>
            <person name="Minoshima S."/>
            <person name="Evans G.A."/>
            <person name="Athanasiou M."/>
            <person name="Schultz R."/>
            <person name="Roe B.A."/>
            <person name="Chen F."/>
            <person name="Pan H."/>
            <person name="Ramser J."/>
            <person name="Lehrach H."/>
            <person name="Reinhardt R."/>
            <person name="McCombie W.R."/>
            <person name="de la Bastide M."/>
            <person name="Dedhia N."/>
            <person name="Blocker H."/>
            <person name="Hornischer K."/>
            <person name="Nordsiek G."/>
            <person name="Agarwala R."/>
            <person name="Aravind L."/>
            <person name="Bailey J.A."/>
            <person name="Bateman A."/>
            <person name="Batzoglou S."/>
            <person name="Birney E."/>
            <person name="Bork P."/>
            <person name="Brown D.G."/>
            <person name="Burge C.B."/>
            <person name="Cerutti L."/>
            <person name="Chen H.C."/>
            <person name="Church D."/>
            <person name="Clamp M."/>
            <person name="Copley R.R."/>
            <person name="Doerks T."/>
            <person name="Eddy S.R."/>
            <person name="Eichler E.E."/>
            <person name="Furey T.S."/>
            <person name="Galagan J."/>
            <person name="Gilbert J.G."/>
            <person name="Harmon C."/>
            <person name="Hayashizaki Y."/>
            <person name="Haussler D."/>
            <person name="Hermjakob H."/>
            <person name="Hokamp K."/>
            <person name="Jang W."/>
            <person name="Johnson L.S."/>
            <person name="Jones T.A."/>
            <person name="Kasif S."/>
            <person name="Kaspryzk A."/>
            <person name="Kennedy S."/>
            <person name="Kent W.J."/>
            <person name="Kitts P."/>
            <person name="Koonin E.V."/>
            <person name="Korf I."/>
            <person name="Kulp D."/>
            <person name="Lancet D."/>
            <person name="Lowe T.M."/>
            <person name="McLysaght A."/>
            <person name="Mikkelsen T."/>
            <person name="Moran J.V."/>
            <person name="Mulder N."/>
            <person name="Pollara V.J."/>
            <person name="Ponting C.P."/>
            <person name="Schuler G."/>
            <person name="Schultz J."/>
            <person name="Slater G."/>
            <person name="Smit A.F."/>
            <person name="Stupka E."/>
            <person name="Szustakowski J."/>
            <person name="Thierry-Mieg D."/>
            <person name="Thierry-Mieg J."/>
            <person name="Wagner L."/>
            <person name="Wallis J."/>
            <person name="Wheeler R."/>
            <person name="Williams A."/>
            <person name="Wolf Y.I."/>
            <person name="Wolfe K.H."/>
            <person name="Yang S.P."/>
            <person name="Yeh R.F."/>
            <person name="Collins F."/>
            <person name="Guyer M.S."/>
            <person name="Peterson J."/>
            <person name="Felsenfeld A."/>
            <person name="Wetterstrand K.A."/>
            <person name="Patrinos A."/>
            <person name="Morgan M.J."/>
            <person name="de Jong P."/>
            <person name="Catanese J.J."/>
            <person name="Osoegawa K."/>
            <person name="Shizuya H."/>
            <person name="Choi S."/>
            <person name="Chen Y.J."/>
        </authorList>
    </citation>
    <scope>NUCLEOTIDE SEQUENCE [LARGE SCALE GENOMIC DNA]</scope>
</reference>
<dbReference type="ExpressionAtlas" id="A0A5F9ZI27">
    <property type="expression patterns" value="baseline and differential"/>
</dbReference>
<gene>
    <name evidence="2" type="primary">DDR2</name>
</gene>
<reference evidence="2" key="4">
    <citation type="submission" date="2025-08" db="UniProtKB">
        <authorList>
            <consortium name="Ensembl"/>
        </authorList>
    </citation>
    <scope>IDENTIFICATION</scope>
</reference>
<dbReference type="OpenTargets" id="ENSG00000162733"/>
<feature type="signal peptide" evidence="1">
    <location>
        <begin position="1"/>
        <end position="23"/>
    </location>
</feature>
<keyword evidence="3" id="KW-1185">Reference proteome</keyword>
<proteinExistence type="predicted"/>
<dbReference type="EMBL" id="AL596325">
    <property type="status" value="NOT_ANNOTATED_CDS"/>
    <property type="molecule type" value="Genomic_DNA"/>
</dbReference>
<keyword evidence="1" id="KW-0732">Signal</keyword>
<dbReference type="Antibodypedia" id="4177">
    <property type="antibodies" value="445 antibodies from 37 providers"/>
</dbReference>
<protein>
    <submittedName>
        <fullName evidence="2">Discoidin domain receptor tyrosine kinase 2</fullName>
    </submittedName>
</protein>
<dbReference type="AlphaFoldDB" id="A0A5F9ZI27"/>